<reference evidence="1 2" key="1">
    <citation type="submission" date="2019-07" db="EMBL/GenBank/DDBJ databases">
        <title>De Novo Assembly of kiwifruit Actinidia rufa.</title>
        <authorList>
            <person name="Sugita-Konishi S."/>
            <person name="Sato K."/>
            <person name="Mori E."/>
            <person name="Abe Y."/>
            <person name="Kisaki G."/>
            <person name="Hamano K."/>
            <person name="Suezawa K."/>
            <person name="Otani M."/>
            <person name="Fukuda T."/>
            <person name="Manabe T."/>
            <person name="Gomi K."/>
            <person name="Tabuchi M."/>
            <person name="Akimitsu K."/>
            <person name="Kataoka I."/>
        </authorList>
    </citation>
    <scope>NUCLEOTIDE SEQUENCE [LARGE SCALE GENOMIC DNA]</scope>
    <source>
        <strain evidence="2">cv. Fuchu</strain>
    </source>
</reference>
<protein>
    <submittedName>
        <fullName evidence="1">Uncharacterized protein</fullName>
    </submittedName>
</protein>
<keyword evidence="2" id="KW-1185">Reference proteome</keyword>
<accession>A0A7J0EIB3</accession>
<evidence type="ECO:0000313" key="1">
    <source>
        <dbReference type="EMBL" id="GFY85936.1"/>
    </source>
</evidence>
<organism evidence="1 2">
    <name type="scientific">Actinidia rufa</name>
    <dbReference type="NCBI Taxonomy" id="165716"/>
    <lineage>
        <taxon>Eukaryota</taxon>
        <taxon>Viridiplantae</taxon>
        <taxon>Streptophyta</taxon>
        <taxon>Embryophyta</taxon>
        <taxon>Tracheophyta</taxon>
        <taxon>Spermatophyta</taxon>
        <taxon>Magnoliopsida</taxon>
        <taxon>eudicotyledons</taxon>
        <taxon>Gunneridae</taxon>
        <taxon>Pentapetalae</taxon>
        <taxon>asterids</taxon>
        <taxon>Ericales</taxon>
        <taxon>Actinidiaceae</taxon>
        <taxon>Actinidia</taxon>
    </lineage>
</organism>
<evidence type="ECO:0000313" key="2">
    <source>
        <dbReference type="Proteomes" id="UP000585474"/>
    </source>
</evidence>
<dbReference type="EMBL" id="BJWL01000004">
    <property type="protein sequence ID" value="GFY85936.1"/>
    <property type="molecule type" value="Genomic_DNA"/>
</dbReference>
<gene>
    <name evidence="1" type="ORF">Acr_04g0006740</name>
</gene>
<proteinExistence type="predicted"/>
<comment type="caution">
    <text evidence="1">The sequence shown here is derived from an EMBL/GenBank/DDBJ whole genome shotgun (WGS) entry which is preliminary data.</text>
</comment>
<dbReference type="Proteomes" id="UP000585474">
    <property type="component" value="Unassembled WGS sequence"/>
</dbReference>
<sequence length="142" mass="15742">MFSGLIPGLNSAITLEDELSSQIPAIWISLLDLTNRLPSIEAYAGTNSTLFSQAVAFFRRKLSEISVPLECRTLVPCLYFGLFVTIAVIALSQYSEDGGRGRRRRRRRRKAWGRFFQSDGRRFAGSGSGGGGLRLHGSLQSW</sequence>
<dbReference type="AlphaFoldDB" id="A0A7J0EIB3"/>
<name>A0A7J0EIB3_9ERIC</name>